<feature type="non-terminal residue" evidence="1">
    <location>
        <position position="1"/>
    </location>
</feature>
<proteinExistence type="predicted"/>
<comment type="caution">
    <text evidence="1">The sequence shown here is derived from an EMBL/GenBank/DDBJ whole genome shotgun (WGS) entry which is preliminary data.</text>
</comment>
<accession>A0A504YW08</accession>
<dbReference type="Proteomes" id="UP000316759">
    <property type="component" value="Unassembled WGS sequence"/>
</dbReference>
<reference evidence="1 2" key="1">
    <citation type="submission" date="2019-04" db="EMBL/GenBank/DDBJ databases">
        <title>Annotation for the trematode Fasciola gigantica.</title>
        <authorList>
            <person name="Choi Y.-J."/>
        </authorList>
    </citation>
    <scope>NUCLEOTIDE SEQUENCE [LARGE SCALE GENOMIC DNA]</scope>
    <source>
        <strain evidence="1">Uganda_cow_1</strain>
    </source>
</reference>
<organism evidence="1 2">
    <name type="scientific">Fasciola gigantica</name>
    <name type="common">Giant liver fluke</name>
    <dbReference type="NCBI Taxonomy" id="46835"/>
    <lineage>
        <taxon>Eukaryota</taxon>
        <taxon>Metazoa</taxon>
        <taxon>Spiralia</taxon>
        <taxon>Lophotrochozoa</taxon>
        <taxon>Platyhelminthes</taxon>
        <taxon>Trematoda</taxon>
        <taxon>Digenea</taxon>
        <taxon>Plagiorchiida</taxon>
        <taxon>Echinostomata</taxon>
        <taxon>Echinostomatoidea</taxon>
        <taxon>Fasciolidae</taxon>
        <taxon>Fasciola</taxon>
    </lineage>
</organism>
<name>A0A504YW08_FASGI</name>
<evidence type="ECO:0000313" key="2">
    <source>
        <dbReference type="Proteomes" id="UP000316759"/>
    </source>
</evidence>
<gene>
    <name evidence="1" type="ORF">FGIG_10116</name>
</gene>
<protein>
    <submittedName>
        <fullName evidence="1">Uncharacterized protein</fullName>
    </submittedName>
</protein>
<sequence length="515" mass="59439">ELYDFNSATVGKFRCGGQLGRKKWERTFNVVEGPETIIYRPKCHTITWDIRSAHQGRSVKQQDAGIFACLNQNGAPVKRFWVVVLIVDLIGSVKFGDSYLSYHPRMNVIGTDDRVNLQQELVNYLHKIRRDWQLQDEFPMGINLIEVHPIMHEVILRVAVGNDHIKTFGFAGIKDRVIKLTESLFYDNGTHGMSYRFRKYSTGKQIRLISKASFQPTVSAYQIAFIGGKLIEGVKKYSYGAQFEDPRREAYRDLNRTVCTHGRAILIEHRYVYTELEHRFEKMGARRRQILNMSGLLYCLWHRFGLGGGNSTVHFFNHHLVRADIGADENAMLNEIASWLARVETKIGITEYKPRVFKSSVKALGKVYENNMPLKHVAEFNDPKSSEFAILKQQLTAYASELNLFHVSPSRNNREPIQLILYIFPPSNPNYQTVLIYTLELKQYIPVNPKSLHKLCKNISVRIIDKKKSEYLARECNVLDFDLEDSTITVSVKLFSDHVQYYGVDSDDLEVVWTE</sequence>
<dbReference type="AlphaFoldDB" id="A0A504YW08"/>
<evidence type="ECO:0000313" key="1">
    <source>
        <dbReference type="EMBL" id="TPP65654.1"/>
    </source>
</evidence>
<keyword evidence="2" id="KW-1185">Reference proteome</keyword>
<dbReference type="EMBL" id="SUNJ01002874">
    <property type="protein sequence ID" value="TPP65654.1"/>
    <property type="molecule type" value="Genomic_DNA"/>
</dbReference>